<dbReference type="Pfam" id="PF07859">
    <property type="entry name" value="Abhydrolase_3"/>
    <property type="match status" value="1"/>
</dbReference>
<dbReference type="SUPFAM" id="SSF53474">
    <property type="entry name" value="alpha/beta-Hydrolases"/>
    <property type="match status" value="1"/>
</dbReference>
<accession>A0A0R1GU05</accession>
<dbReference type="Proteomes" id="UP000050909">
    <property type="component" value="Unassembled WGS sequence"/>
</dbReference>
<organism evidence="3 4">
    <name type="scientific">Amylolactobacillus amylotrophicus DSM 20534</name>
    <dbReference type="NCBI Taxonomy" id="1423722"/>
    <lineage>
        <taxon>Bacteria</taxon>
        <taxon>Bacillati</taxon>
        <taxon>Bacillota</taxon>
        <taxon>Bacilli</taxon>
        <taxon>Lactobacillales</taxon>
        <taxon>Lactobacillaceae</taxon>
        <taxon>Amylolactobacillus</taxon>
    </lineage>
</organism>
<evidence type="ECO:0000256" key="1">
    <source>
        <dbReference type="ARBA" id="ARBA00022801"/>
    </source>
</evidence>
<dbReference type="PATRIC" id="fig|1423722.3.peg.1515"/>
<feature type="domain" description="Alpha/beta hydrolase fold-3" evidence="2">
    <location>
        <begin position="31"/>
        <end position="238"/>
    </location>
</feature>
<dbReference type="InterPro" id="IPR013094">
    <property type="entry name" value="AB_hydrolase_3"/>
</dbReference>
<reference evidence="3 4" key="1">
    <citation type="journal article" date="2015" name="Genome Announc.">
        <title>Expanding the biotechnology potential of lactobacilli through comparative genomics of 213 strains and associated genera.</title>
        <authorList>
            <person name="Sun Z."/>
            <person name="Harris H.M."/>
            <person name="McCann A."/>
            <person name="Guo C."/>
            <person name="Argimon S."/>
            <person name="Zhang W."/>
            <person name="Yang X."/>
            <person name="Jeffery I.B."/>
            <person name="Cooney J.C."/>
            <person name="Kagawa T.F."/>
            <person name="Liu W."/>
            <person name="Song Y."/>
            <person name="Salvetti E."/>
            <person name="Wrobel A."/>
            <person name="Rasinkangas P."/>
            <person name="Parkhill J."/>
            <person name="Rea M.C."/>
            <person name="O'Sullivan O."/>
            <person name="Ritari J."/>
            <person name="Douillard F.P."/>
            <person name="Paul Ross R."/>
            <person name="Yang R."/>
            <person name="Briner A.E."/>
            <person name="Felis G.E."/>
            <person name="de Vos W.M."/>
            <person name="Barrangou R."/>
            <person name="Klaenhammer T.R."/>
            <person name="Caufield P.W."/>
            <person name="Cui Y."/>
            <person name="Zhang H."/>
            <person name="O'Toole P.W."/>
        </authorList>
    </citation>
    <scope>NUCLEOTIDE SEQUENCE [LARGE SCALE GENOMIC DNA]</scope>
    <source>
        <strain evidence="3 4">DSM 20534</strain>
    </source>
</reference>
<evidence type="ECO:0000259" key="2">
    <source>
        <dbReference type="Pfam" id="PF07859"/>
    </source>
</evidence>
<dbReference type="EMBL" id="AZCV01000007">
    <property type="protein sequence ID" value="KRK37145.1"/>
    <property type="molecule type" value="Genomic_DNA"/>
</dbReference>
<dbReference type="AlphaFoldDB" id="A0A0R1GU05"/>
<dbReference type="InterPro" id="IPR050300">
    <property type="entry name" value="GDXG_lipolytic_enzyme"/>
</dbReference>
<dbReference type="PANTHER" id="PTHR48081">
    <property type="entry name" value="AB HYDROLASE SUPERFAMILY PROTEIN C4A8.06C"/>
    <property type="match status" value="1"/>
</dbReference>
<protein>
    <submittedName>
        <fullName evidence="3">Esterase</fullName>
    </submittedName>
</protein>
<comment type="caution">
    <text evidence="3">The sequence shown here is derived from an EMBL/GenBank/DDBJ whole genome shotgun (WGS) entry which is preliminary data.</text>
</comment>
<gene>
    <name evidence="3" type="ORF">FC62_GL001490</name>
</gene>
<keyword evidence="4" id="KW-1185">Reference proteome</keyword>
<name>A0A0R1GU05_9LACO</name>
<dbReference type="InterPro" id="IPR029058">
    <property type="entry name" value="AB_hydrolase_fold"/>
</dbReference>
<dbReference type="RefSeq" id="WP_056945813.1">
    <property type="nucleotide sequence ID" value="NZ_AZCV01000007.1"/>
</dbReference>
<sequence length="255" mass="28479">MITVKKELVFDPDRNLAFDLYLPEHENGKILVFWHGGGWFRGDKSSAQPIGEIAANNGFKVLIPNYRLAPRHTFPSAHEDSARLIKWLLQSDYYAAEDQIVQIGASVGGTMALVLSMKYGFKTVTWSAPLNFSRWLHEHEDVHAAVDAKNELGLEDPTDIHASFYKYFVETYLGPEATDIERNQLNVEATYNGKIGPILLYNSTNELVPLQDTLNFVSLLAHDDLPVTLHTVAGSGHAMDYSENVLSASLQFLAD</sequence>
<dbReference type="GO" id="GO:0016787">
    <property type="term" value="F:hydrolase activity"/>
    <property type="evidence" value="ECO:0007669"/>
    <property type="project" value="UniProtKB-KW"/>
</dbReference>
<proteinExistence type="predicted"/>
<dbReference type="Gene3D" id="3.40.50.1820">
    <property type="entry name" value="alpha/beta hydrolase"/>
    <property type="match status" value="1"/>
</dbReference>
<evidence type="ECO:0000313" key="4">
    <source>
        <dbReference type="Proteomes" id="UP000050909"/>
    </source>
</evidence>
<keyword evidence="1" id="KW-0378">Hydrolase</keyword>
<evidence type="ECO:0000313" key="3">
    <source>
        <dbReference type="EMBL" id="KRK37145.1"/>
    </source>
</evidence>